<evidence type="ECO:0000313" key="2">
    <source>
        <dbReference type="EMBL" id="MDV3103324.1"/>
    </source>
</evidence>
<name>A0AAE4NUF9_9EURY</name>
<gene>
    <name evidence="2" type="ORF">RBI02_02015</name>
</gene>
<keyword evidence="1" id="KW-0812">Transmembrane</keyword>
<protein>
    <submittedName>
        <fullName evidence="2">Uncharacterized protein</fullName>
    </submittedName>
</protein>
<keyword evidence="1" id="KW-0472">Membrane</keyword>
<dbReference type="AlphaFoldDB" id="A0AAE4NUF9"/>
<reference evidence="2 3" key="1">
    <citation type="submission" date="2023-08" db="EMBL/GenBank/DDBJ databases">
        <title>Draft genome sequence of Thermococcus waiotapuensis WT1T, a thermophilic sulphur-dependent archaeon from order Thermococcales.</title>
        <authorList>
            <person name="Manners S.H."/>
            <person name="Carere C.R."/>
            <person name="Dhami M.K."/>
            <person name="Dobson R.C.J."/>
            <person name="Stott M.B."/>
        </authorList>
    </citation>
    <scope>NUCLEOTIDE SEQUENCE [LARGE SCALE GENOMIC DNA]</scope>
    <source>
        <strain evidence="2 3">WT1</strain>
    </source>
</reference>
<feature type="transmembrane region" description="Helical" evidence="1">
    <location>
        <begin position="270"/>
        <end position="289"/>
    </location>
</feature>
<keyword evidence="1" id="KW-1133">Transmembrane helix</keyword>
<organism evidence="2 3">
    <name type="scientific">Thermococcus waiotapuensis</name>
    <dbReference type="NCBI Taxonomy" id="90909"/>
    <lineage>
        <taxon>Archaea</taxon>
        <taxon>Methanobacteriati</taxon>
        <taxon>Methanobacteriota</taxon>
        <taxon>Thermococci</taxon>
        <taxon>Thermococcales</taxon>
        <taxon>Thermococcaceae</taxon>
        <taxon>Thermococcus</taxon>
    </lineage>
</organism>
<evidence type="ECO:0000313" key="3">
    <source>
        <dbReference type="Proteomes" id="UP001245683"/>
    </source>
</evidence>
<accession>A0AAE4NUF9</accession>
<dbReference type="RefSeq" id="WP_315339902.1">
    <property type="nucleotide sequence ID" value="NZ_JAVDZE010000001.1"/>
</dbReference>
<keyword evidence="3" id="KW-1185">Reference proteome</keyword>
<dbReference type="Proteomes" id="UP001245683">
    <property type="component" value="Unassembled WGS sequence"/>
</dbReference>
<comment type="caution">
    <text evidence="2">The sequence shown here is derived from an EMBL/GenBank/DDBJ whole genome shotgun (WGS) entry which is preliminary data.</text>
</comment>
<proteinExistence type="predicted"/>
<dbReference type="EMBL" id="JAVDZE010000001">
    <property type="protein sequence ID" value="MDV3103324.1"/>
    <property type="molecule type" value="Genomic_DNA"/>
</dbReference>
<sequence>MKAKRKTYLIVALFFLVLTAVITLYPVISYAAVYFSSPHKLSEANVTYAGDIPGSGYVFVYHFETLENGSYNFTGILYFVKSASWGLYSRDSAPSNWRIPFKKAEGLKKVDEVNLILSPNETLVEFFFPRESVYLLNETRPLVPIADYNESGTPNWYFLPGYFGFPHLYAPRGLDAYNRSLAIELNDSAYFPAARYLRAEDGYYLFSAAVDTKTDIDKFEFDRFFPRYVNTSILKEFYQVVHGTVTLQITNIQPLSQDWIRAIKHSYTDYNAPITYVFTLTSIILLILAGRAGG</sequence>
<evidence type="ECO:0000256" key="1">
    <source>
        <dbReference type="SAM" id="Phobius"/>
    </source>
</evidence>